<comment type="caution">
    <text evidence="8">The sequence shown here is derived from an EMBL/GenBank/DDBJ whole genome shotgun (WGS) entry which is preliminary data.</text>
</comment>
<feature type="transmembrane region" description="Helical" evidence="6">
    <location>
        <begin position="254"/>
        <end position="277"/>
    </location>
</feature>
<feature type="transmembrane region" description="Helical" evidence="6">
    <location>
        <begin position="166"/>
        <end position="190"/>
    </location>
</feature>
<keyword evidence="5 6" id="KW-0472">Membrane</keyword>
<feature type="transmembrane region" description="Helical" evidence="6">
    <location>
        <begin position="289"/>
        <end position="307"/>
    </location>
</feature>
<feature type="transmembrane region" description="Helical" evidence="6">
    <location>
        <begin position="12"/>
        <end position="36"/>
    </location>
</feature>
<dbReference type="PROSITE" id="PS50850">
    <property type="entry name" value="MFS"/>
    <property type="match status" value="1"/>
</dbReference>
<protein>
    <submittedName>
        <fullName evidence="8">MFS transporter</fullName>
    </submittedName>
</protein>
<gene>
    <name evidence="8" type="ORF">E1286_20985</name>
</gene>
<comment type="subcellular location">
    <subcellularLocation>
        <location evidence="1">Cell membrane</location>
        <topology evidence="1">Multi-pass membrane protein</topology>
    </subcellularLocation>
</comment>
<dbReference type="InterPro" id="IPR036259">
    <property type="entry name" value="MFS_trans_sf"/>
</dbReference>
<keyword evidence="4 6" id="KW-1133">Transmembrane helix</keyword>
<dbReference type="PANTHER" id="PTHR23513:SF6">
    <property type="entry name" value="MAJOR FACILITATOR SUPERFAMILY ASSOCIATED DOMAIN-CONTAINING PROTEIN"/>
    <property type="match status" value="1"/>
</dbReference>
<evidence type="ECO:0000259" key="7">
    <source>
        <dbReference type="PROSITE" id="PS50850"/>
    </source>
</evidence>
<feature type="transmembrane region" description="Helical" evidence="6">
    <location>
        <begin position="222"/>
        <end position="248"/>
    </location>
</feature>
<keyword evidence="3 6" id="KW-0812">Transmembrane</keyword>
<organism evidence="8 9">
    <name type="scientific">Nonomuraea terrae</name>
    <dbReference type="NCBI Taxonomy" id="2530383"/>
    <lineage>
        <taxon>Bacteria</taxon>
        <taxon>Bacillati</taxon>
        <taxon>Actinomycetota</taxon>
        <taxon>Actinomycetes</taxon>
        <taxon>Streptosporangiales</taxon>
        <taxon>Streptosporangiaceae</taxon>
        <taxon>Nonomuraea</taxon>
    </lineage>
</organism>
<evidence type="ECO:0000256" key="1">
    <source>
        <dbReference type="ARBA" id="ARBA00004651"/>
    </source>
</evidence>
<dbReference type="AlphaFoldDB" id="A0A4R4YPY5"/>
<evidence type="ECO:0000256" key="6">
    <source>
        <dbReference type="SAM" id="Phobius"/>
    </source>
</evidence>
<reference evidence="8 9" key="1">
    <citation type="submission" date="2019-03" db="EMBL/GenBank/DDBJ databases">
        <title>Draft genome sequences of novel Actinobacteria.</title>
        <authorList>
            <person name="Sahin N."/>
            <person name="Ay H."/>
            <person name="Saygin H."/>
        </authorList>
    </citation>
    <scope>NUCLEOTIDE SEQUENCE [LARGE SCALE GENOMIC DNA]</scope>
    <source>
        <strain evidence="8 9">CH32</strain>
    </source>
</reference>
<dbReference type="CDD" id="cd06173">
    <property type="entry name" value="MFS_MefA_like"/>
    <property type="match status" value="1"/>
</dbReference>
<proteinExistence type="predicted"/>
<name>A0A4R4YPY5_9ACTN</name>
<dbReference type="SUPFAM" id="SSF103473">
    <property type="entry name" value="MFS general substrate transporter"/>
    <property type="match status" value="1"/>
</dbReference>
<feature type="transmembrane region" description="Helical" evidence="6">
    <location>
        <begin position="48"/>
        <end position="70"/>
    </location>
</feature>
<feature type="transmembrane region" description="Helical" evidence="6">
    <location>
        <begin position="91"/>
        <end position="121"/>
    </location>
</feature>
<sequence length="416" mass="43060">MPGDPTFRQRDFRLLLLGQTTSQLGAQVSMVAIPLLAVVTLQASPLQLGLVTASGTIAFALIGLPAGAWLDRWRRRPVLVAADLVRAALLATIPVAALLGTLSITHLVLVSLLTGAARVFFDVGYQSYLPSVVGKGGLLAGNAAMETIRAGGQLAGPGIGGWASTLVGAANVVLIQVAAFAVSAASLLAITTREPAAPPRPRGERLGTEIRRGLAFVVRTRLLRATLLTSAACNFAFAVASAAGFVFMVRTLGLSPVAIGVVLAFGSTAVMIGAALTPRLARRFGSARIIWLSLAVTGPVALLGPLAEPGWGVVLLVIGTATGELGQIVYSVTNVTLRQRLCPGHLLNRVNATMRFFMMGVFPIGALLGGVVGETAGPRATLWTAAVIVLLSPLPLCGALRGTRDIEELPAWKEAP</sequence>
<evidence type="ECO:0000256" key="4">
    <source>
        <dbReference type="ARBA" id="ARBA00022989"/>
    </source>
</evidence>
<feature type="transmembrane region" description="Helical" evidence="6">
    <location>
        <begin position="382"/>
        <end position="400"/>
    </location>
</feature>
<accession>A0A4R4YPY5</accession>
<keyword evidence="9" id="KW-1185">Reference proteome</keyword>
<dbReference type="GO" id="GO:0005886">
    <property type="term" value="C:plasma membrane"/>
    <property type="evidence" value="ECO:0007669"/>
    <property type="project" value="UniProtKB-SubCell"/>
</dbReference>
<feature type="domain" description="Major facilitator superfamily (MFS) profile" evidence="7">
    <location>
        <begin position="222"/>
        <end position="416"/>
    </location>
</feature>
<dbReference type="InterPro" id="IPR020846">
    <property type="entry name" value="MFS_dom"/>
</dbReference>
<feature type="transmembrane region" description="Helical" evidence="6">
    <location>
        <begin position="313"/>
        <end position="335"/>
    </location>
</feature>
<evidence type="ECO:0000313" key="8">
    <source>
        <dbReference type="EMBL" id="TDD46344.1"/>
    </source>
</evidence>
<dbReference type="Proteomes" id="UP000295302">
    <property type="component" value="Unassembled WGS sequence"/>
</dbReference>
<feature type="transmembrane region" description="Helical" evidence="6">
    <location>
        <begin position="356"/>
        <end position="376"/>
    </location>
</feature>
<evidence type="ECO:0000313" key="9">
    <source>
        <dbReference type="Proteomes" id="UP000295302"/>
    </source>
</evidence>
<dbReference type="PANTHER" id="PTHR23513">
    <property type="entry name" value="INTEGRAL MEMBRANE EFFLUX PROTEIN-RELATED"/>
    <property type="match status" value="1"/>
</dbReference>
<evidence type="ECO:0000256" key="2">
    <source>
        <dbReference type="ARBA" id="ARBA00022475"/>
    </source>
</evidence>
<dbReference type="EMBL" id="SMKQ01000062">
    <property type="protein sequence ID" value="TDD46344.1"/>
    <property type="molecule type" value="Genomic_DNA"/>
</dbReference>
<keyword evidence="2" id="KW-1003">Cell membrane</keyword>
<dbReference type="Gene3D" id="1.20.1250.20">
    <property type="entry name" value="MFS general substrate transporter like domains"/>
    <property type="match status" value="1"/>
</dbReference>
<evidence type="ECO:0000256" key="3">
    <source>
        <dbReference type="ARBA" id="ARBA00022692"/>
    </source>
</evidence>
<dbReference type="GO" id="GO:0022857">
    <property type="term" value="F:transmembrane transporter activity"/>
    <property type="evidence" value="ECO:0007669"/>
    <property type="project" value="InterPro"/>
</dbReference>
<evidence type="ECO:0000256" key="5">
    <source>
        <dbReference type="ARBA" id="ARBA00023136"/>
    </source>
</evidence>
<dbReference type="OrthoDB" id="9815525at2"/>
<dbReference type="Pfam" id="PF07690">
    <property type="entry name" value="MFS_1"/>
    <property type="match status" value="1"/>
</dbReference>
<dbReference type="RefSeq" id="WP_132615064.1">
    <property type="nucleotide sequence ID" value="NZ_SMKQ01000062.1"/>
</dbReference>
<dbReference type="InterPro" id="IPR011701">
    <property type="entry name" value="MFS"/>
</dbReference>